<comment type="subcellular location">
    <subcellularLocation>
        <location evidence="1">Mitochondrion</location>
    </subcellularLocation>
</comment>
<gene>
    <name evidence="3" type="ORF">PHISCL_09965</name>
</gene>
<dbReference type="EMBL" id="MVGC01000762">
    <property type="protein sequence ID" value="RJE17701.1"/>
    <property type="molecule type" value="Genomic_DNA"/>
</dbReference>
<dbReference type="GO" id="GO:0005739">
    <property type="term" value="C:mitochondrion"/>
    <property type="evidence" value="ECO:0007669"/>
    <property type="project" value="UniProtKB-SubCell"/>
</dbReference>
<comment type="caution">
    <text evidence="3">The sequence shown here is derived from an EMBL/GenBank/DDBJ whole genome shotgun (WGS) entry which is preliminary data.</text>
</comment>
<evidence type="ECO:0000313" key="4">
    <source>
        <dbReference type="Proteomes" id="UP000266188"/>
    </source>
</evidence>
<keyword evidence="4" id="KW-1185">Reference proteome</keyword>
<reference evidence="4" key="1">
    <citation type="submission" date="2017-02" db="EMBL/GenBank/DDBJ databases">
        <authorList>
            <person name="Tafer H."/>
            <person name="Lopandic K."/>
        </authorList>
    </citation>
    <scope>NUCLEOTIDE SEQUENCE [LARGE SCALE GENOMIC DNA]</scope>
    <source>
        <strain evidence="4">CBS 366.77</strain>
    </source>
</reference>
<keyword evidence="2" id="KW-0496">Mitochondrion</keyword>
<sequence>MRLLLSASKHHVANLKTTSRIIKRNFSRTFTQNDIAPFTRRLFKLPPVPNAPSQNHDDLPSFLQYALRTGLEPSTTTYVGTHYEYTVQQTLRRYGISLHRVGGRDDAGVDLVGTWHIPQTEHPVRVFMQCKALRRKAGPNLVRELEGSFRSLPAVGWRTLHKAAVLVCPTQATKGIRDGMARSSYPLVWLMVGRDGTLQQALWNANVEKLGMGMLGVETLHGGRDASEKRIGLTWDGSELPHMDRVEEDLLQLQGKWLNLWGWKGMMDESIKMQLLDVVEEYFPEEKPLLTGPKEVCSTLSDADRAFVLEELERRQRRIHVEGQSK</sequence>
<evidence type="ECO:0000256" key="2">
    <source>
        <dbReference type="ARBA" id="ARBA00023128"/>
    </source>
</evidence>
<accession>A0A3A2ZKM2</accession>
<dbReference type="InterPro" id="IPR018828">
    <property type="entry name" value="RRG7"/>
</dbReference>
<evidence type="ECO:0008006" key="5">
    <source>
        <dbReference type="Google" id="ProtNLM"/>
    </source>
</evidence>
<dbReference type="PANTHER" id="PTHR28133:SF1">
    <property type="entry name" value="REQUIRED FOR RESPIRATORY GROWTH PROTEIN 7, MITOCHONDRIAL"/>
    <property type="match status" value="1"/>
</dbReference>
<organism evidence="3 4">
    <name type="scientific">Aspergillus sclerotialis</name>
    <dbReference type="NCBI Taxonomy" id="2070753"/>
    <lineage>
        <taxon>Eukaryota</taxon>
        <taxon>Fungi</taxon>
        <taxon>Dikarya</taxon>
        <taxon>Ascomycota</taxon>
        <taxon>Pezizomycotina</taxon>
        <taxon>Eurotiomycetes</taxon>
        <taxon>Eurotiomycetidae</taxon>
        <taxon>Eurotiales</taxon>
        <taxon>Aspergillaceae</taxon>
        <taxon>Aspergillus</taxon>
        <taxon>Aspergillus subgen. Polypaecilum</taxon>
    </lineage>
</organism>
<dbReference type="Proteomes" id="UP000266188">
    <property type="component" value="Unassembled WGS sequence"/>
</dbReference>
<evidence type="ECO:0000256" key="1">
    <source>
        <dbReference type="ARBA" id="ARBA00004173"/>
    </source>
</evidence>
<name>A0A3A2ZKM2_9EURO</name>
<protein>
    <recommendedName>
        <fullName evidence="5">Restriction endonuclease type IV Mrr domain-containing protein</fullName>
    </recommendedName>
</protein>
<proteinExistence type="predicted"/>
<dbReference type="AlphaFoldDB" id="A0A3A2ZKM2"/>
<dbReference type="Pfam" id="PF10356">
    <property type="entry name" value="RRG7"/>
    <property type="match status" value="1"/>
</dbReference>
<dbReference type="OrthoDB" id="20734at2759"/>
<dbReference type="PANTHER" id="PTHR28133">
    <property type="entry name" value="REQUIRED FOR RESPIRATORY GROWTH PROTEIN 7, MITOCHONDRIAL"/>
    <property type="match status" value="1"/>
</dbReference>
<evidence type="ECO:0000313" key="3">
    <source>
        <dbReference type="EMBL" id="RJE17701.1"/>
    </source>
</evidence>